<evidence type="ECO:0000256" key="1">
    <source>
        <dbReference type="SAM" id="MobiDB-lite"/>
    </source>
</evidence>
<dbReference type="EMBL" id="VUJV01000004">
    <property type="protein sequence ID" value="KAA1417904.1"/>
    <property type="molecule type" value="Genomic_DNA"/>
</dbReference>
<reference evidence="3 4" key="2">
    <citation type="submission" date="2019-09" db="EMBL/GenBank/DDBJ databases">
        <authorList>
            <person name="Jin C."/>
        </authorList>
    </citation>
    <scope>NUCLEOTIDE SEQUENCE [LARGE SCALE GENOMIC DNA]</scope>
    <source>
        <strain evidence="3 4">BN130099</strain>
    </source>
</reference>
<sequence>MQFRRSAIVIVLSIATFVSLLALDPRANATAPSTGTETVHASPTAGDHTDTVEQTPNSRGVLYYLNLGEVSRRVVEETEWQSTLSDNWYAWMLDFLTGGQDTVMKGIKLRVKTQYEAFAHLPDAPVYVVTVVWNYFKIGTRTCAAGTCTSPQWDIVGRKQLRSYVSTCFNYQYCSIQARERTNG</sequence>
<accession>A0A5B1LC86</accession>
<evidence type="ECO:0000313" key="4">
    <source>
        <dbReference type="Proteomes" id="UP000325003"/>
    </source>
</evidence>
<proteinExistence type="predicted"/>
<name>A0A5B1LC86_9ACTN</name>
<dbReference type="Proteomes" id="UP000325003">
    <property type="component" value="Unassembled WGS sequence"/>
</dbReference>
<protein>
    <submittedName>
        <fullName evidence="3">Uncharacterized protein</fullName>
    </submittedName>
</protein>
<feature type="chain" id="PRO_5039005205" evidence="2">
    <location>
        <begin position="23"/>
        <end position="184"/>
    </location>
</feature>
<keyword evidence="2" id="KW-0732">Signal</keyword>
<feature type="region of interest" description="Disordered" evidence="1">
    <location>
        <begin position="30"/>
        <end position="55"/>
    </location>
</feature>
<evidence type="ECO:0000256" key="2">
    <source>
        <dbReference type="SAM" id="SignalP"/>
    </source>
</evidence>
<dbReference type="RefSeq" id="WP_149729124.1">
    <property type="nucleotide sequence ID" value="NZ_VUJV01000004.1"/>
</dbReference>
<dbReference type="AlphaFoldDB" id="A0A5B1LC86"/>
<reference evidence="3 4" key="1">
    <citation type="submission" date="2019-09" db="EMBL/GenBank/DDBJ databases">
        <title>Nocardioides panacisoli sp. nov., isolated from the soil of a ginseng field.</title>
        <authorList>
            <person name="Cho C."/>
        </authorList>
    </citation>
    <scope>NUCLEOTIDE SEQUENCE [LARGE SCALE GENOMIC DNA]</scope>
    <source>
        <strain evidence="3 4">BN130099</strain>
    </source>
</reference>
<gene>
    <name evidence="3" type="ORF">F0U44_14770</name>
</gene>
<keyword evidence="4" id="KW-1185">Reference proteome</keyword>
<evidence type="ECO:0000313" key="3">
    <source>
        <dbReference type="EMBL" id="KAA1417904.1"/>
    </source>
</evidence>
<feature type="signal peptide" evidence="2">
    <location>
        <begin position="1"/>
        <end position="22"/>
    </location>
</feature>
<organism evidence="3 4">
    <name type="scientific">Nocardioides humilatus</name>
    <dbReference type="NCBI Taxonomy" id="2607660"/>
    <lineage>
        <taxon>Bacteria</taxon>
        <taxon>Bacillati</taxon>
        <taxon>Actinomycetota</taxon>
        <taxon>Actinomycetes</taxon>
        <taxon>Propionibacteriales</taxon>
        <taxon>Nocardioidaceae</taxon>
        <taxon>Nocardioides</taxon>
    </lineage>
</organism>
<comment type="caution">
    <text evidence="3">The sequence shown here is derived from an EMBL/GenBank/DDBJ whole genome shotgun (WGS) entry which is preliminary data.</text>
</comment>
<feature type="compositionally biased region" description="Polar residues" evidence="1">
    <location>
        <begin position="30"/>
        <end position="41"/>
    </location>
</feature>